<evidence type="ECO:0000313" key="2">
    <source>
        <dbReference type="EMBL" id="KAF4666316.1"/>
    </source>
</evidence>
<comment type="caution">
    <text evidence="2">The sequence shown here is derived from an EMBL/GenBank/DDBJ whole genome shotgun (WGS) entry which is preliminary data.</text>
</comment>
<reference evidence="2 3" key="1">
    <citation type="submission" date="2020-04" db="EMBL/GenBank/DDBJ databases">
        <title>Perkinsus chesapeaki whole genome sequence.</title>
        <authorList>
            <person name="Bogema D.R."/>
        </authorList>
    </citation>
    <scope>NUCLEOTIDE SEQUENCE [LARGE SCALE GENOMIC DNA]</scope>
    <source>
        <strain evidence="2">ATCC PRA-425</strain>
    </source>
</reference>
<dbReference type="EMBL" id="JAAPAO010000238">
    <property type="protein sequence ID" value="KAF4666316.1"/>
    <property type="molecule type" value="Genomic_DNA"/>
</dbReference>
<name>A0A7J6M4H1_PERCH</name>
<feature type="region of interest" description="Disordered" evidence="1">
    <location>
        <begin position="229"/>
        <end position="280"/>
    </location>
</feature>
<dbReference type="Proteomes" id="UP000591131">
    <property type="component" value="Unassembled WGS sequence"/>
</dbReference>
<organism evidence="2 3">
    <name type="scientific">Perkinsus chesapeaki</name>
    <name type="common">Clam parasite</name>
    <name type="synonym">Perkinsus andrewsi</name>
    <dbReference type="NCBI Taxonomy" id="330153"/>
    <lineage>
        <taxon>Eukaryota</taxon>
        <taxon>Sar</taxon>
        <taxon>Alveolata</taxon>
        <taxon>Perkinsozoa</taxon>
        <taxon>Perkinsea</taxon>
        <taxon>Perkinsida</taxon>
        <taxon>Perkinsidae</taxon>
        <taxon>Perkinsus</taxon>
    </lineage>
</organism>
<feature type="region of interest" description="Disordered" evidence="1">
    <location>
        <begin position="39"/>
        <end position="60"/>
    </location>
</feature>
<accession>A0A7J6M4H1</accession>
<gene>
    <name evidence="2" type="ORF">FOL47_004151</name>
</gene>
<dbReference type="OrthoDB" id="10440569at2759"/>
<keyword evidence="3" id="KW-1185">Reference proteome</keyword>
<feature type="compositionally biased region" description="Polar residues" evidence="1">
    <location>
        <begin position="260"/>
        <end position="280"/>
    </location>
</feature>
<evidence type="ECO:0000313" key="3">
    <source>
        <dbReference type="Proteomes" id="UP000591131"/>
    </source>
</evidence>
<proteinExistence type="predicted"/>
<dbReference type="AlphaFoldDB" id="A0A7J6M4H1"/>
<sequence>MACRAKIRPIFKNDVAEQEKGPKGLTKSYALAEVKENVAEDPSEDLVVESNGDPPKANRRTEVTADDDLALTIRTTASLMRLALERDKTLKTVCLCFGSNLHSESPLVEHAIQVLLALCIHNMATPDYEQLVPPIGDFEDKAVHSNIVDLAKGRQLDGIKQSLSAYRRKRTVAQNAIKDIRRLIADEPLGGGAEKIERDYTLTKQISIWSDANKACRSLEKIEEAIDDEGWLTTTSGQEEPLPRPRRSPRVGAERRTPRDNLTTVKDPVSTSPSQHNPARGVITQTVTKIDLPKLKDKFSLQHHLRVCENMLQEAEVGIDVEGQFKPLGRLQYNVVTKILGTLVDHKDIFQLASDTAEQSDHDWVYVRRVLLTTYAKRETLVDEYRAVVLRIKYVNCDRFCAEARKLYAMASRLFGIGNTYEIRGLVETLVSRLPPERA</sequence>
<protein>
    <submittedName>
        <fullName evidence="2">Uncharacterized protein</fullName>
    </submittedName>
</protein>
<evidence type="ECO:0000256" key="1">
    <source>
        <dbReference type="SAM" id="MobiDB-lite"/>
    </source>
</evidence>
<feature type="non-terminal residue" evidence="2">
    <location>
        <position position="439"/>
    </location>
</feature>